<proteinExistence type="predicted"/>
<comment type="caution">
    <text evidence="2">The sequence shown here is derived from an EMBL/GenBank/DDBJ whole genome shotgun (WGS) entry which is preliminary data.</text>
</comment>
<evidence type="ECO:0000313" key="3">
    <source>
        <dbReference type="Proteomes" id="UP000022611"/>
    </source>
</evidence>
<evidence type="ECO:0000313" key="2">
    <source>
        <dbReference type="EMBL" id="EXF96268.1"/>
    </source>
</evidence>
<dbReference type="EMBL" id="AFOY02000004">
    <property type="protein sequence ID" value="EXF96268.1"/>
    <property type="molecule type" value="Genomic_DNA"/>
</dbReference>
<dbReference type="Proteomes" id="UP000022611">
    <property type="component" value="Unassembled WGS sequence"/>
</dbReference>
<organism evidence="2 3">
    <name type="scientific">Pseudomonas fluorescens HK44</name>
    <dbReference type="NCBI Taxonomy" id="1042209"/>
    <lineage>
        <taxon>Bacteria</taxon>
        <taxon>Pseudomonadati</taxon>
        <taxon>Pseudomonadota</taxon>
        <taxon>Gammaproteobacteria</taxon>
        <taxon>Pseudomonadales</taxon>
        <taxon>Pseudomonadaceae</taxon>
        <taxon>Pseudomonas</taxon>
    </lineage>
</organism>
<dbReference type="HOGENOM" id="CLU_2882529_0_0_6"/>
<keyword evidence="1" id="KW-1133">Transmembrane helix</keyword>
<evidence type="ECO:0000256" key="1">
    <source>
        <dbReference type="SAM" id="Phobius"/>
    </source>
</evidence>
<reference evidence="2 3" key="1">
    <citation type="journal article" date="2011" name="J. Bacteriol.">
        <title>Draft genome sequence of the polycyclic aromatic hydrocarbon-degrading, genetically engineered bioluminescent bioreporter Pseudomonas fluorescens HK44.</title>
        <authorList>
            <person name="Chauhan A."/>
            <person name="Layton A.C."/>
            <person name="Williams D.E."/>
            <person name="Smartt A.E."/>
            <person name="Ripp S."/>
            <person name="Karpinets T.V."/>
            <person name="Brown S.D."/>
            <person name="Sayler G.S."/>
        </authorList>
    </citation>
    <scope>NUCLEOTIDE SEQUENCE [LARGE SCALE GENOMIC DNA]</scope>
    <source>
        <strain evidence="2 3">HK44</strain>
    </source>
</reference>
<sequence>MMLSGCEYTERELLESVMRNMRGKRRGGYMNQRWILFMDIFGVGSGVAYALCREFGLDPDEELKP</sequence>
<dbReference type="OrthoDB" id="6908629at2"/>
<name>A0A010T025_PSEFL</name>
<dbReference type="RefSeq" id="WP_019689892.1">
    <property type="nucleotide sequence ID" value="NZ_AFOY02000004.1"/>
</dbReference>
<gene>
    <name evidence="2" type="ORF">HK44_020380</name>
</gene>
<protein>
    <submittedName>
        <fullName evidence="2">Uncharacterized protein</fullName>
    </submittedName>
</protein>
<accession>A0A010T025</accession>
<dbReference type="PATRIC" id="fig|1042209.11.peg.600"/>
<keyword evidence="1" id="KW-0812">Transmembrane</keyword>
<feature type="transmembrane region" description="Helical" evidence="1">
    <location>
        <begin position="34"/>
        <end position="51"/>
    </location>
</feature>
<keyword evidence="1" id="KW-0472">Membrane</keyword>
<dbReference type="AlphaFoldDB" id="A0A010T025"/>